<dbReference type="RefSeq" id="WP_345229739.1">
    <property type="nucleotide sequence ID" value="NZ_BAABIQ010000001.1"/>
</dbReference>
<keyword evidence="4 5" id="KW-0472">Membrane</keyword>
<accession>A0ABP9ABL3</accession>
<dbReference type="Pfam" id="PF07291">
    <property type="entry name" value="MauE"/>
    <property type="match status" value="1"/>
</dbReference>
<keyword evidence="2 5" id="KW-0812">Transmembrane</keyword>
<evidence type="ECO:0000256" key="2">
    <source>
        <dbReference type="ARBA" id="ARBA00022692"/>
    </source>
</evidence>
<evidence type="ECO:0000313" key="8">
    <source>
        <dbReference type="Proteomes" id="UP001501411"/>
    </source>
</evidence>
<evidence type="ECO:0000259" key="6">
    <source>
        <dbReference type="Pfam" id="PF07291"/>
    </source>
</evidence>
<evidence type="ECO:0000256" key="3">
    <source>
        <dbReference type="ARBA" id="ARBA00022989"/>
    </source>
</evidence>
<dbReference type="InterPro" id="IPR009908">
    <property type="entry name" value="Methylamine_util_MauE"/>
</dbReference>
<evidence type="ECO:0000256" key="5">
    <source>
        <dbReference type="SAM" id="Phobius"/>
    </source>
</evidence>
<feature type="transmembrane region" description="Helical" evidence="5">
    <location>
        <begin position="45"/>
        <end position="66"/>
    </location>
</feature>
<feature type="domain" description="Methylamine utilisation protein MauE" evidence="6">
    <location>
        <begin position="5"/>
        <end position="132"/>
    </location>
</feature>
<reference evidence="8" key="1">
    <citation type="journal article" date="2019" name="Int. J. Syst. Evol. Microbiol.">
        <title>The Global Catalogue of Microorganisms (GCM) 10K type strain sequencing project: providing services to taxonomists for standard genome sequencing and annotation.</title>
        <authorList>
            <consortium name="The Broad Institute Genomics Platform"/>
            <consortium name="The Broad Institute Genome Sequencing Center for Infectious Disease"/>
            <person name="Wu L."/>
            <person name="Ma J."/>
        </authorList>
    </citation>
    <scope>NUCLEOTIDE SEQUENCE [LARGE SCALE GENOMIC DNA]</scope>
    <source>
        <strain evidence="8">JCM 18200</strain>
    </source>
</reference>
<comment type="caution">
    <text evidence="7">The sequence shown here is derived from an EMBL/GenBank/DDBJ whole genome shotgun (WGS) entry which is preliminary data.</text>
</comment>
<proteinExistence type="predicted"/>
<sequence>MKKREKLVLVLSLAVLGLWLYVVFYKLADHRDFVSGMHRQPLPHWMQGLAIWFLPPAEAALALLFFTKRWRIYGFLFSCALLLVFALYIAFGLLGFYGKLPCGCGGLIQNLSLKQHLVFNYLYAAIAALGFLLCYENDYTSKTTIRHLFSVQQPPEVDEPFKTLYYFNLFALSRLFKHKYPHKFVLFPRRRCTLFTGHGC</sequence>
<protein>
    <recommendedName>
        <fullName evidence="6">Methylamine utilisation protein MauE domain-containing protein</fullName>
    </recommendedName>
</protein>
<keyword evidence="3 5" id="KW-1133">Transmembrane helix</keyword>
<feature type="transmembrane region" description="Helical" evidence="5">
    <location>
        <begin position="7"/>
        <end position="25"/>
    </location>
</feature>
<evidence type="ECO:0000256" key="1">
    <source>
        <dbReference type="ARBA" id="ARBA00004141"/>
    </source>
</evidence>
<feature type="transmembrane region" description="Helical" evidence="5">
    <location>
        <begin position="117"/>
        <end position="135"/>
    </location>
</feature>
<gene>
    <name evidence="7" type="ORF">GCM10023231_01260</name>
</gene>
<comment type="subcellular location">
    <subcellularLocation>
        <location evidence="1">Membrane</location>
        <topology evidence="1">Multi-pass membrane protein</topology>
    </subcellularLocation>
</comment>
<keyword evidence="8" id="KW-1185">Reference proteome</keyword>
<organism evidence="7 8">
    <name type="scientific">Olivibacter ginsenosidimutans</name>
    <dbReference type="NCBI Taxonomy" id="1176537"/>
    <lineage>
        <taxon>Bacteria</taxon>
        <taxon>Pseudomonadati</taxon>
        <taxon>Bacteroidota</taxon>
        <taxon>Sphingobacteriia</taxon>
        <taxon>Sphingobacteriales</taxon>
        <taxon>Sphingobacteriaceae</taxon>
        <taxon>Olivibacter</taxon>
    </lineage>
</organism>
<dbReference type="EMBL" id="BAABIQ010000001">
    <property type="protein sequence ID" value="GAA4778441.1"/>
    <property type="molecule type" value="Genomic_DNA"/>
</dbReference>
<name>A0ABP9ABL3_9SPHI</name>
<evidence type="ECO:0000313" key="7">
    <source>
        <dbReference type="EMBL" id="GAA4778441.1"/>
    </source>
</evidence>
<feature type="transmembrane region" description="Helical" evidence="5">
    <location>
        <begin position="73"/>
        <end position="97"/>
    </location>
</feature>
<dbReference type="Proteomes" id="UP001501411">
    <property type="component" value="Unassembled WGS sequence"/>
</dbReference>
<evidence type="ECO:0000256" key="4">
    <source>
        <dbReference type="ARBA" id="ARBA00023136"/>
    </source>
</evidence>